<feature type="transmembrane region" description="Helical" evidence="1">
    <location>
        <begin position="35"/>
        <end position="59"/>
    </location>
</feature>
<dbReference type="Pfam" id="PF19684">
    <property type="entry name" value="DUF6186"/>
    <property type="match status" value="1"/>
</dbReference>
<keyword evidence="1" id="KW-0472">Membrane</keyword>
<evidence type="ECO:0000313" key="3">
    <source>
        <dbReference type="Proteomes" id="UP001143463"/>
    </source>
</evidence>
<feature type="transmembrane region" description="Helical" evidence="1">
    <location>
        <begin position="6"/>
        <end position="23"/>
    </location>
</feature>
<keyword evidence="1" id="KW-1133">Transmembrane helix</keyword>
<sequence length="79" mass="8500">MTGWDATIAAYLAVVVLAGVVELTGRRPGTATPTFGELVSAIATTLPGRIALFACWWWVGWHFLARSSAHVAPHLVDMH</sequence>
<keyword evidence="3" id="KW-1185">Reference proteome</keyword>
<gene>
    <name evidence="2" type="ORF">GCM10017577_66460</name>
</gene>
<accession>A0A9W6P095</accession>
<keyword evidence="1" id="KW-0812">Transmembrane</keyword>
<dbReference type="Proteomes" id="UP001143463">
    <property type="component" value="Unassembled WGS sequence"/>
</dbReference>
<protein>
    <submittedName>
        <fullName evidence="2">Uncharacterized protein</fullName>
    </submittedName>
</protein>
<proteinExistence type="predicted"/>
<dbReference type="InterPro" id="IPR046177">
    <property type="entry name" value="DUF6186"/>
</dbReference>
<organism evidence="2 3">
    <name type="scientific">Pseudonocardia halophobica</name>
    <dbReference type="NCBI Taxonomy" id="29401"/>
    <lineage>
        <taxon>Bacteria</taxon>
        <taxon>Bacillati</taxon>
        <taxon>Actinomycetota</taxon>
        <taxon>Actinomycetes</taxon>
        <taxon>Pseudonocardiales</taxon>
        <taxon>Pseudonocardiaceae</taxon>
        <taxon>Pseudonocardia</taxon>
    </lineage>
</organism>
<reference evidence="2" key="1">
    <citation type="journal article" date="2014" name="Int. J. Syst. Evol. Microbiol.">
        <title>Complete genome sequence of Corynebacterium casei LMG S-19264T (=DSM 44701T), isolated from a smear-ripened cheese.</title>
        <authorList>
            <consortium name="US DOE Joint Genome Institute (JGI-PGF)"/>
            <person name="Walter F."/>
            <person name="Albersmeier A."/>
            <person name="Kalinowski J."/>
            <person name="Ruckert C."/>
        </authorList>
    </citation>
    <scope>NUCLEOTIDE SEQUENCE</scope>
    <source>
        <strain evidence="2">VKM Ac-1069</strain>
    </source>
</reference>
<comment type="caution">
    <text evidence="2">The sequence shown here is derived from an EMBL/GenBank/DDBJ whole genome shotgun (WGS) entry which is preliminary data.</text>
</comment>
<name>A0A9W6P095_9PSEU</name>
<dbReference type="RefSeq" id="WP_037052787.1">
    <property type="nucleotide sequence ID" value="NZ_BAAAUZ010000062.1"/>
</dbReference>
<reference evidence="2" key="2">
    <citation type="submission" date="2023-01" db="EMBL/GenBank/DDBJ databases">
        <authorList>
            <person name="Sun Q."/>
            <person name="Evtushenko L."/>
        </authorList>
    </citation>
    <scope>NUCLEOTIDE SEQUENCE</scope>
    <source>
        <strain evidence="2">VKM Ac-1069</strain>
    </source>
</reference>
<evidence type="ECO:0000256" key="1">
    <source>
        <dbReference type="SAM" id="Phobius"/>
    </source>
</evidence>
<evidence type="ECO:0000313" key="2">
    <source>
        <dbReference type="EMBL" id="GLL15495.1"/>
    </source>
</evidence>
<dbReference type="EMBL" id="BSFQ01000048">
    <property type="protein sequence ID" value="GLL15495.1"/>
    <property type="molecule type" value="Genomic_DNA"/>
</dbReference>
<dbReference type="AlphaFoldDB" id="A0A9W6P095"/>